<dbReference type="AlphaFoldDB" id="A0A0L9VTW5"/>
<organism evidence="2 3">
    <name type="scientific">Phaseolus angularis</name>
    <name type="common">Azuki bean</name>
    <name type="synonym">Vigna angularis</name>
    <dbReference type="NCBI Taxonomy" id="3914"/>
    <lineage>
        <taxon>Eukaryota</taxon>
        <taxon>Viridiplantae</taxon>
        <taxon>Streptophyta</taxon>
        <taxon>Embryophyta</taxon>
        <taxon>Tracheophyta</taxon>
        <taxon>Spermatophyta</taxon>
        <taxon>Magnoliopsida</taxon>
        <taxon>eudicotyledons</taxon>
        <taxon>Gunneridae</taxon>
        <taxon>Pentapetalae</taxon>
        <taxon>rosids</taxon>
        <taxon>fabids</taxon>
        <taxon>Fabales</taxon>
        <taxon>Fabaceae</taxon>
        <taxon>Papilionoideae</taxon>
        <taxon>50 kb inversion clade</taxon>
        <taxon>NPAAA clade</taxon>
        <taxon>indigoferoid/millettioid clade</taxon>
        <taxon>Phaseoleae</taxon>
        <taxon>Vigna</taxon>
    </lineage>
</organism>
<evidence type="ECO:0000313" key="2">
    <source>
        <dbReference type="EMBL" id="KOM58378.1"/>
    </source>
</evidence>
<gene>
    <name evidence="2" type="ORF">LR48_Vigan11g141200</name>
</gene>
<dbReference type="Gramene" id="KOM58378">
    <property type="protein sequence ID" value="KOM58378"/>
    <property type="gene ID" value="LR48_Vigan11g141200"/>
</dbReference>
<evidence type="ECO:0000313" key="3">
    <source>
        <dbReference type="Proteomes" id="UP000053144"/>
    </source>
</evidence>
<dbReference type="Proteomes" id="UP000053144">
    <property type="component" value="Chromosome 11"/>
</dbReference>
<protein>
    <submittedName>
        <fullName evidence="2">Uncharacterized protein</fullName>
    </submittedName>
</protein>
<sequence length="60" mass="6457">MEQLQPAGTLQPRKPHGPIWKCTSTKLKGGLVLVEEVKQPGGVTSIKSIRPGTSSRCSTR</sequence>
<evidence type="ECO:0000256" key="1">
    <source>
        <dbReference type="SAM" id="MobiDB-lite"/>
    </source>
</evidence>
<proteinExistence type="predicted"/>
<name>A0A0L9VTW5_PHAAN</name>
<feature type="region of interest" description="Disordered" evidence="1">
    <location>
        <begin position="1"/>
        <end position="20"/>
    </location>
</feature>
<reference evidence="3" key="1">
    <citation type="journal article" date="2015" name="Proc. Natl. Acad. Sci. U.S.A.">
        <title>Genome sequencing of adzuki bean (Vigna angularis) provides insight into high starch and low fat accumulation and domestication.</title>
        <authorList>
            <person name="Yang K."/>
            <person name="Tian Z."/>
            <person name="Chen C."/>
            <person name="Luo L."/>
            <person name="Zhao B."/>
            <person name="Wang Z."/>
            <person name="Yu L."/>
            <person name="Li Y."/>
            <person name="Sun Y."/>
            <person name="Li W."/>
            <person name="Chen Y."/>
            <person name="Li Y."/>
            <person name="Zhang Y."/>
            <person name="Ai D."/>
            <person name="Zhao J."/>
            <person name="Shang C."/>
            <person name="Ma Y."/>
            <person name="Wu B."/>
            <person name="Wang M."/>
            <person name="Gao L."/>
            <person name="Sun D."/>
            <person name="Zhang P."/>
            <person name="Guo F."/>
            <person name="Wang W."/>
            <person name="Li Y."/>
            <person name="Wang J."/>
            <person name="Varshney R.K."/>
            <person name="Wang J."/>
            <person name="Ling H.Q."/>
            <person name="Wan P."/>
        </authorList>
    </citation>
    <scope>NUCLEOTIDE SEQUENCE</scope>
    <source>
        <strain evidence="3">cv. Jingnong 6</strain>
    </source>
</reference>
<accession>A0A0L9VTW5</accession>
<dbReference type="EMBL" id="CM003381">
    <property type="protein sequence ID" value="KOM58378.1"/>
    <property type="molecule type" value="Genomic_DNA"/>
</dbReference>